<evidence type="ECO:0000313" key="2">
    <source>
        <dbReference type="Proteomes" id="UP000800200"/>
    </source>
</evidence>
<protein>
    <submittedName>
        <fullName evidence="1">Uncharacterized protein</fullName>
    </submittedName>
</protein>
<proteinExistence type="predicted"/>
<reference evidence="1" key="1">
    <citation type="journal article" date="2020" name="Stud. Mycol.">
        <title>101 Dothideomycetes genomes: a test case for predicting lifestyles and emergence of pathogens.</title>
        <authorList>
            <person name="Haridas S."/>
            <person name="Albert R."/>
            <person name="Binder M."/>
            <person name="Bloem J."/>
            <person name="Labutti K."/>
            <person name="Salamov A."/>
            <person name="Andreopoulos B."/>
            <person name="Baker S."/>
            <person name="Barry K."/>
            <person name="Bills G."/>
            <person name="Bluhm B."/>
            <person name="Cannon C."/>
            <person name="Castanera R."/>
            <person name="Culley D."/>
            <person name="Daum C."/>
            <person name="Ezra D."/>
            <person name="Gonzalez J."/>
            <person name="Henrissat B."/>
            <person name="Kuo A."/>
            <person name="Liang C."/>
            <person name="Lipzen A."/>
            <person name="Lutzoni F."/>
            <person name="Magnuson J."/>
            <person name="Mondo S."/>
            <person name="Nolan M."/>
            <person name="Ohm R."/>
            <person name="Pangilinan J."/>
            <person name="Park H.-J."/>
            <person name="Ramirez L."/>
            <person name="Alfaro M."/>
            <person name="Sun H."/>
            <person name="Tritt A."/>
            <person name="Yoshinaga Y."/>
            <person name="Zwiers L.-H."/>
            <person name="Turgeon B."/>
            <person name="Goodwin S."/>
            <person name="Spatafora J."/>
            <person name="Crous P."/>
            <person name="Grigoriev I."/>
        </authorList>
    </citation>
    <scope>NUCLEOTIDE SEQUENCE</scope>
    <source>
        <strain evidence="1">CBS 207.26</strain>
    </source>
</reference>
<gene>
    <name evidence="1" type="ORF">K469DRAFT_719062</name>
</gene>
<dbReference type="OrthoDB" id="3788568at2759"/>
<name>A0A6A6EQ08_9PEZI</name>
<dbReference type="AlphaFoldDB" id="A0A6A6EQ08"/>
<sequence>MTLPPMAQESTQWLGFYFTCRQIQSEIEDHKKPQKDILSYIEGIRNRWSYYEPVLITPGEPSFGLLLHLTISSPATFLHKLVSFAGGQSSLSDISASLYKLYLNNLTFVQQEGEADTSTARRTSTFFGPYCDLKSLDNRIFYNFMVEGRVNCKSVTFTIERLVNEEGGRDRSTPLDNIAEGNIPFTLTIVQNKRDQQVERTYSSPTRFRPSLP</sequence>
<dbReference type="EMBL" id="ML994616">
    <property type="protein sequence ID" value="KAF2191996.1"/>
    <property type="molecule type" value="Genomic_DNA"/>
</dbReference>
<organism evidence="1 2">
    <name type="scientific">Zopfia rhizophila CBS 207.26</name>
    <dbReference type="NCBI Taxonomy" id="1314779"/>
    <lineage>
        <taxon>Eukaryota</taxon>
        <taxon>Fungi</taxon>
        <taxon>Dikarya</taxon>
        <taxon>Ascomycota</taxon>
        <taxon>Pezizomycotina</taxon>
        <taxon>Dothideomycetes</taxon>
        <taxon>Dothideomycetes incertae sedis</taxon>
        <taxon>Zopfiaceae</taxon>
        <taxon>Zopfia</taxon>
    </lineage>
</organism>
<keyword evidence="2" id="KW-1185">Reference proteome</keyword>
<accession>A0A6A6EQ08</accession>
<dbReference type="Proteomes" id="UP000800200">
    <property type="component" value="Unassembled WGS sequence"/>
</dbReference>
<evidence type="ECO:0000313" key="1">
    <source>
        <dbReference type="EMBL" id="KAF2191996.1"/>
    </source>
</evidence>